<proteinExistence type="predicted"/>
<dbReference type="InterPro" id="IPR006615">
    <property type="entry name" value="Pept_C19_DUSP"/>
</dbReference>
<accession>A0A1J3DMY8</accession>
<name>A0A1J3DMY8_NOCCA</name>
<evidence type="ECO:0000256" key="1">
    <source>
        <dbReference type="SAM" id="MobiDB-lite"/>
    </source>
</evidence>
<gene>
    <name evidence="3" type="ORF">GA_TR9836_c2_g1_i1_g.32267</name>
</gene>
<dbReference type="SMART" id="SM00695">
    <property type="entry name" value="DUSP"/>
    <property type="match status" value="1"/>
</dbReference>
<dbReference type="SUPFAM" id="SSF143791">
    <property type="entry name" value="DUSP-like"/>
    <property type="match status" value="1"/>
</dbReference>
<dbReference type="PROSITE" id="PS51283">
    <property type="entry name" value="DUSP"/>
    <property type="match status" value="1"/>
</dbReference>
<evidence type="ECO:0000313" key="3">
    <source>
        <dbReference type="EMBL" id="JAU20519.1"/>
    </source>
</evidence>
<feature type="region of interest" description="Disordered" evidence="1">
    <location>
        <begin position="63"/>
        <end position="84"/>
    </location>
</feature>
<dbReference type="Pfam" id="PF06337">
    <property type="entry name" value="DUSP"/>
    <property type="match status" value="1"/>
</dbReference>
<dbReference type="GO" id="GO:0004843">
    <property type="term" value="F:cysteine-type deubiquitinase activity"/>
    <property type="evidence" value="ECO:0007669"/>
    <property type="project" value="InterPro"/>
</dbReference>
<protein>
    <submittedName>
        <fullName evidence="3">Ubiquitin carboxyl-terminal hydrolase 5</fullName>
    </submittedName>
</protein>
<reference evidence="3" key="1">
    <citation type="submission" date="2016-07" db="EMBL/GenBank/DDBJ databases">
        <title>De novo transcriptome assembly of four accessions of the metal hyperaccumulator plant Noccaea caerulescens.</title>
        <authorList>
            <person name="Blande D."/>
            <person name="Halimaa P."/>
            <person name="Tervahauta A.I."/>
            <person name="Aarts M.G."/>
            <person name="Karenlampi S.O."/>
        </authorList>
    </citation>
    <scope>NUCLEOTIDE SEQUENCE</scope>
</reference>
<sequence length="132" mass="14936">MAEVSMGSSGSSTDLSPEEERVFIRDIAIAAEANSKEGDTFYLITQRWWQEWIEYVNQDQPCNTNDGSSLSDHSDSAGSSILKKPSKIDNSDLIYGSSLEDPSNVRVILDTLQEVRNYVLLPQEVWNQFRSW</sequence>
<dbReference type="Gene3D" id="3.30.2230.10">
    <property type="entry name" value="DUSP-like"/>
    <property type="match status" value="1"/>
</dbReference>
<feature type="domain" description="DUSP" evidence="2">
    <location>
        <begin position="15"/>
        <end position="132"/>
    </location>
</feature>
<organism evidence="3">
    <name type="scientific">Noccaea caerulescens</name>
    <name type="common">Alpine penny-cress</name>
    <name type="synonym">Thlaspi caerulescens</name>
    <dbReference type="NCBI Taxonomy" id="107243"/>
    <lineage>
        <taxon>Eukaryota</taxon>
        <taxon>Viridiplantae</taxon>
        <taxon>Streptophyta</taxon>
        <taxon>Embryophyta</taxon>
        <taxon>Tracheophyta</taxon>
        <taxon>Spermatophyta</taxon>
        <taxon>Magnoliopsida</taxon>
        <taxon>eudicotyledons</taxon>
        <taxon>Gunneridae</taxon>
        <taxon>Pentapetalae</taxon>
        <taxon>rosids</taxon>
        <taxon>malvids</taxon>
        <taxon>Brassicales</taxon>
        <taxon>Brassicaceae</taxon>
        <taxon>Coluteocarpeae</taxon>
        <taxon>Noccaea</taxon>
    </lineage>
</organism>
<keyword evidence="3" id="KW-0378">Hydrolase</keyword>
<dbReference type="EMBL" id="GEVI01011801">
    <property type="protein sequence ID" value="JAU20519.1"/>
    <property type="molecule type" value="Transcribed_RNA"/>
</dbReference>
<feature type="compositionally biased region" description="Low complexity" evidence="1">
    <location>
        <begin position="66"/>
        <end position="80"/>
    </location>
</feature>
<dbReference type="InterPro" id="IPR035927">
    <property type="entry name" value="DUSP-like_sf"/>
</dbReference>
<dbReference type="AlphaFoldDB" id="A0A1J3DMY8"/>
<evidence type="ECO:0000259" key="2">
    <source>
        <dbReference type="PROSITE" id="PS51283"/>
    </source>
</evidence>